<evidence type="ECO:0000313" key="9">
    <source>
        <dbReference type="RefSeq" id="XP_030042715.1"/>
    </source>
</evidence>
<feature type="region of interest" description="Disordered" evidence="6">
    <location>
        <begin position="626"/>
        <end position="646"/>
    </location>
</feature>
<dbReference type="InterPro" id="IPR024548">
    <property type="entry name" value="Cu2_monoox_C"/>
</dbReference>
<dbReference type="GO" id="GO:0005507">
    <property type="term" value="F:copper ion binding"/>
    <property type="evidence" value="ECO:0007669"/>
    <property type="project" value="InterPro"/>
</dbReference>
<evidence type="ECO:0000256" key="2">
    <source>
        <dbReference type="ARBA" id="ARBA00010676"/>
    </source>
</evidence>
<dbReference type="PANTHER" id="PTHR10157">
    <property type="entry name" value="DOPAMINE BETA HYDROXYLASE RELATED"/>
    <property type="match status" value="1"/>
</dbReference>
<accession>A0A6P7WWT5</accession>
<dbReference type="PRINTS" id="PR00767">
    <property type="entry name" value="DBMONOXGNASE"/>
</dbReference>
<feature type="compositionally biased region" description="Polar residues" evidence="6">
    <location>
        <begin position="629"/>
        <end position="646"/>
    </location>
</feature>
<dbReference type="Proteomes" id="UP000515156">
    <property type="component" value="Chromosome 14"/>
</dbReference>
<keyword evidence="3" id="KW-0186">Copper</keyword>
<dbReference type="RefSeq" id="XP_030042715.1">
    <property type="nucleotide sequence ID" value="XM_030186855.1"/>
</dbReference>
<dbReference type="InterPro" id="IPR045266">
    <property type="entry name" value="DOH_DOMON"/>
</dbReference>
<dbReference type="GO" id="GO:0005615">
    <property type="term" value="C:extracellular space"/>
    <property type="evidence" value="ECO:0007669"/>
    <property type="project" value="TreeGrafter"/>
</dbReference>
<dbReference type="SMART" id="SM00664">
    <property type="entry name" value="DoH"/>
    <property type="match status" value="1"/>
</dbReference>
<reference evidence="9" key="1">
    <citation type="submission" date="2025-08" db="UniProtKB">
        <authorList>
            <consortium name="RefSeq"/>
        </authorList>
    </citation>
    <scope>IDENTIFICATION</scope>
</reference>
<sequence>MLCPSRNLNLQMMLEIQLNSNPSRKEVGGQTATRLKQVLITWTFSEADIHQLEPKFEANLAGECWLCYLYLQAPLYSASAKAEETPVLHLQFTRVLDPLHGSVRLRWGVDHDKEMIVFELQVKTTGWIGFGLSPDGELEESDIVIGGVHPDKSIYFSDRHMKEDWPPEEDEKQNYKLLSLTQNETTTTMVFHRALRTCDPDDHDITNDTMRVISLYGLDDSLEYEEDHKFVKSIYLMEIIPMIDTPSTYFTYDIKLNNFPIPVADTTYACTFIPMPTVSEKHHIFLYDPRIDPNSAGLVHHILVYACANNTNVTSEVGECYGSDPTFSQCSQVIFGWAVGGSAFHLPKNVGIPLGTSLDPYYIRLEIHFSNFDAKEGIHDNSGITIFYTPQLREHDAGILQVGVFTFPMHFIPPGAENFKSYGLCKTEKFHEVNGWPVENMKVLAYLLHSHLTARGIKVIHYRNGTQIGILGQDDKYDFRLQESRHHRYTIDFNVGDEVLVECTASTMDRDSVTFGGPSTLNEMCLAFLFFYPRNNISTCWSYTDLPYVTDILGQEHTTDIMEAVMNLNYVEWDNETIPLAEKASKEAVQTVIVQNRKGTRSSQPGMIPEINPPVPHPCDDTSFVVSDGPSSVETDVSSPVDTNDC</sequence>
<evidence type="ECO:0000313" key="8">
    <source>
        <dbReference type="Proteomes" id="UP000515156"/>
    </source>
</evidence>
<dbReference type="InterPro" id="IPR014784">
    <property type="entry name" value="Cu2_ascorb_mOase-like_C"/>
</dbReference>
<dbReference type="KEGG" id="muo:115457440"/>
<dbReference type="InterPro" id="IPR028460">
    <property type="entry name" value="Tbh/DBH"/>
</dbReference>
<dbReference type="Pfam" id="PF03351">
    <property type="entry name" value="DOMON"/>
    <property type="match status" value="1"/>
</dbReference>
<dbReference type="PROSITE" id="PS50836">
    <property type="entry name" value="DOMON"/>
    <property type="match status" value="1"/>
</dbReference>
<dbReference type="FunCoup" id="A0A6P7WWT5">
    <property type="interactions" value="4"/>
</dbReference>
<dbReference type="Pfam" id="PF01082">
    <property type="entry name" value="Cu2_monooxygen"/>
    <property type="match status" value="1"/>
</dbReference>
<dbReference type="InterPro" id="IPR036939">
    <property type="entry name" value="Cu2_ascorb_mOase_N_sf"/>
</dbReference>
<dbReference type="PANTHER" id="PTHR10157:SF31">
    <property type="entry name" value="DBH-LIKE MONOOXYGENASE PROTEIN 2-RELATED"/>
    <property type="match status" value="1"/>
</dbReference>
<dbReference type="Gene3D" id="2.60.120.230">
    <property type="match status" value="1"/>
</dbReference>
<dbReference type="GO" id="GO:0042420">
    <property type="term" value="P:dopamine catabolic process"/>
    <property type="evidence" value="ECO:0007669"/>
    <property type="project" value="TreeGrafter"/>
</dbReference>
<dbReference type="GO" id="GO:0004500">
    <property type="term" value="F:dopamine beta-monooxygenase activity"/>
    <property type="evidence" value="ECO:0007669"/>
    <property type="project" value="InterPro"/>
</dbReference>
<dbReference type="GO" id="GO:0030667">
    <property type="term" value="C:secretory granule membrane"/>
    <property type="evidence" value="ECO:0007669"/>
    <property type="project" value="TreeGrafter"/>
</dbReference>
<comment type="cofactor">
    <cofactor evidence="1">
        <name>Cu(2+)</name>
        <dbReference type="ChEBI" id="CHEBI:29036"/>
    </cofactor>
</comment>
<organism evidence="8 9">
    <name type="scientific">Microcaecilia unicolor</name>
    <dbReference type="NCBI Taxonomy" id="1415580"/>
    <lineage>
        <taxon>Eukaryota</taxon>
        <taxon>Metazoa</taxon>
        <taxon>Chordata</taxon>
        <taxon>Craniata</taxon>
        <taxon>Vertebrata</taxon>
        <taxon>Euteleostomi</taxon>
        <taxon>Amphibia</taxon>
        <taxon>Gymnophiona</taxon>
        <taxon>Siphonopidae</taxon>
        <taxon>Microcaecilia</taxon>
    </lineage>
</organism>
<dbReference type="CDD" id="cd09631">
    <property type="entry name" value="DOMON_DOH"/>
    <property type="match status" value="1"/>
</dbReference>
<dbReference type="InterPro" id="IPR000323">
    <property type="entry name" value="Cu2_ascorb_mOase_N"/>
</dbReference>
<dbReference type="FunFam" id="2.60.120.230:FF:000001">
    <property type="entry name" value="Monooxygenase, DBH-like 1"/>
    <property type="match status" value="1"/>
</dbReference>
<dbReference type="GeneID" id="115457440"/>
<evidence type="ECO:0000256" key="4">
    <source>
        <dbReference type="ARBA" id="ARBA00023157"/>
    </source>
</evidence>
<comment type="similarity">
    <text evidence="2">Belongs to the copper type II ascorbate-dependent monooxygenase family.</text>
</comment>
<keyword evidence="5" id="KW-0325">Glycoprotein</keyword>
<dbReference type="Pfam" id="PF03712">
    <property type="entry name" value="Cu2_monoox_C"/>
    <property type="match status" value="1"/>
</dbReference>
<keyword evidence="8" id="KW-1185">Reference proteome</keyword>
<evidence type="ECO:0000259" key="7">
    <source>
        <dbReference type="PROSITE" id="PS50836"/>
    </source>
</evidence>
<dbReference type="OrthoDB" id="10003276at2759"/>
<protein>
    <submittedName>
        <fullName evidence="9">DBH-like monooxygenase protein 2</fullName>
    </submittedName>
</protein>
<dbReference type="InterPro" id="IPR008977">
    <property type="entry name" value="PHM/PNGase_F_dom_sf"/>
</dbReference>
<evidence type="ECO:0000256" key="6">
    <source>
        <dbReference type="SAM" id="MobiDB-lite"/>
    </source>
</evidence>
<keyword evidence="4" id="KW-1015">Disulfide bond</keyword>
<dbReference type="GO" id="GO:0006589">
    <property type="term" value="P:octopamine biosynthetic process"/>
    <property type="evidence" value="ECO:0007669"/>
    <property type="project" value="TreeGrafter"/>
</dbReference>
<evidence type="ECO:0000256" key="5">
    <source>
        <dbReference type="ARBA" id="ARBA00023180"/>
    </source>
</evidence>
<dbReference type="Gene3D" id="2.60.120.310">
    <property type="entry name" value="Copper type II, ascorbate-dependent monooxygenase, N-terminal domain"/>
    <property type="match status" value="1"/>
</dbReference>
<gene>
    <name evidence="9" type="primary">LOC115457440</name>
</gene>
<evidence type="ECO:0000256" key="1">
    <source>
        <dbReference type="ARBA" id="ARBA00001973"/>
    </source>
</evidence>
<evidence type="ECO:0000256" key="3">
    <source>
        <dbReference type="ARBA" id="ARBA00023008"/>
    </source>
</evidence>
<dbReference type="InterPro" id="IPR000945">
    <property type="entry name" value="DBH-like"/>
</dbReference>
<dbReference type="InParanoid" id="A0A6P7WWT5"/>
<dbReference type="AlphaFoldDB" id="A0A6P7WWT5"/>
<proteinExistence type="inferred from homology"/>
<dbReference type="GO" id="GO:0042421">
    <property type="term" value="P:norepinephrine biosynthetic process"/>
    <property type="evidence" value="ECO:0007669"/>
    <property type="project" value="TreeGrafter"/>
</dbReference>
<dbReference type="InterPro" id="IPR005018">
    <property type="entry name" value="DOMON_domain"/>
</dbReference>
<name>A0A6P7WWT5_9AMPH</name>
<feature type="domain" description="DOMON" evidence="7">
    <location>
        <begin position="101"/>
        <end position="217"/>
    </location>
</feature>
<dbReference type="SUPFAM" id="SSF49742">
    <property type="entry name" value="PHM/PNGase F"/>
    <property type="match status" value="2"/>
</dbReference>